<gene>
    <name evidence="11" type="ORF">BABINDRAFT_9669</name>
</gene>
<evidence type="ECO:0000256" key="3">
    <source>
        <dbReference type="ARBA" id="ARBA00022679"/>
    </source>
</evidence>
<evidence type="ECO:0000256" key="5">
    <source>
        <dbReference type="ARBA" id="ARBA00022723"/>
    </source>
</evidence>
<feature type="region of interest" description="Disordered" evidence="10">
    <location>
        <begin position="1"/>
        <end position="21"/>
    </location>
</feature>
<keyword evidence="3" id="KW-0808">Transferase</keyword>
<keyword evidence="5" id="KW-0479">Metal-binding</keyword>
<reference evidence="12" key="1">
    <citation type="submission" date="2016-05" db="EMBL/GenBank/DDBJ databases">
        <title>Comparative genomics of biotechnologically important yeasts.</title>
        <authorList>
            <consortium name="DOE Joint Genome Institute"/>
            <person name="Riley R."/>
            <person name="Haridas S."/>
            <person name="Wolfe K.H."/>
            <person name="Lopes M.R."/>
            <person name="Hittinger C.T."/>
            <person name="Goker M."/>
            <person name="Salamov A."/>
            <person name="Wisecaver J."/>
            <person name="Long T.M."/>
            <person name="Aerts A.L."/>
            <person name="Barry K."/>
            <person name="Choi C."/>
            <person name="Clum A."/>
            <person name="Coughlan A.Y."/>
            <person name="Deshpande S."/>
            <person name="Douglass A.P."/>
            <person name="Hanson S.J."/>
            <person name="Klenk H.-P."/>
            <person name="Labutti K."/>
            <person name="Lapidus A."/>
            <person name="Lindquist E."/>
            <person name="Lipzen A."/>
            <person name="Meier-Kolthoff J.P."/>
            <person name="Ohm R.A."/>
            <person name="Otillar R.P."/>
            <person name="Pangilinan J."/>
            <person name="Peng Y."/>
            <person name="Rokas A."/>
            <person name="Rosa C.A."/>
            <person name="Scheuner C."/>
            <person name="Sibirny A.A."/>
            <person name="Slot J.C."/>
            <person name="Stielow J.B."/>
            <person name="Sun H."/>
            <person name="Kurtzman C.P."/>
            <person name="Blackwell M."/>
            <person name="Grigoriev I.V."/>
            <person name="Jeffries T.W."/>
        </authorList>
    </citation>
    <scope>NUCLEOTIDE SEQUENCE [LARGE SCALE GENOMIC DNA]</scope>
    <source>
        <strain evidence="12">NRRL Y-12698</strain>
    </source>
</reference>
<sequence>MSTLSSLPKTSSFTTLQPDPSVPTVDAARANVAGICNRPRQLTGGAFCWTKPEPRKRYEYLSTSPAALRDLGLAASEANSPEFHQIVSGESVVDADGVYPYAQAYAGWQFGQFAGQLGDGRVVNLFEIDTSSGRYEIQLKGAGKTPFLRFADGKAVLRSSVREYVISEALHAIGIPTTRALALTYLPETYAQRSHAEKCAIVARFAPSWIRFGTFDLYRYRGDRQGLRQLSDYVIAEVFHNTLPAFSEYTEDLGAFTTYEKMYLEIVSRNAVSVGYWQCYGFLNGVLNTDNTSVLGLAMDFGPFAIMDKFQPDYTPNHDDSSLRYGYRNTPDSIMWNCVRLGEDLAEFIGAGPLLQDERFMEKGITADQEDMVVKRATKVIEIAQKVFQEKFLATYDTLMGNRLGLKLIATDRDELFTPLLNWLEKSETDYNGCFTKLQGYADLSSSPTDNTFVETLIPKSLDFTYAKFTKKELTKEIHAWLKLYRERLAKQGVSDAARVKLAATANPHFLPRSWILDEVVEYMESNNCSDTSHLETLMKMALHPYDKEKWTGEGIDKKLVQRWMEEDVDNARAMMQCSCSS</sequence>
<dbReference type="GO" id="GO:0045454">
    <property type="term" value="P:cell redox homeostasis"/>
    <property type="evidence" value="ECO:0007669"/>
    <property type="project" value="EnsemblFungi"/>
</dbReference>
<dbReference type="RefSeq" id="XP_018983390.1">
    <property type="nucleotide sequence ID" value="XM_019133003.1"/>
</dbReference>
<keyword evidence="4" id="KW-0548">Nucleotidyltransferase</keyword>
<dbReference type="GO" id="GO:0046872">
    <property type="term" value="F:metal ion binding"/>
    <property type="evidence" value="ECO:0007669"/>
    <property type="project" value="UniProtKB-KW"/>
</dbReference>
<dbReference type="Proteomes" id="UP000094336">
    <property type="component" value="Unassembled WGS sequence"/>
</dbReference>
<evidence type="ECO:0000256" key="8">
    <source>
        <dbReference type="ARBA" id="ARBA00022842"/>
    </source>
</evidence>
<keyword evidence="8" id="KW-0460">Magnesium</keyword>
<dbReference type="GO" id="GO:0005524">
    <property type="term" value="F:ATP binding"/>
    <property type="evidence" value="ECO:0007669"/>
    <property type="project" value="UniProtKB-KW"/>
</dbReference>
<dbReference type="GeneID" id="30150856"/>
<evidence type="ECO:0000313" key="12">
    <source>
        <dbReference type="Proteomes" id="UP000094336"/>
    </source>
</evidence>
<evidence type="ECO:0000256" key="2">
    <source>
        <dbReference type="ARBA" id="ARBA00009747"/>
    </source>
</evidence>
<dbReference type="OrthoDB" id="10254721at2759"/>
<dbReference type="HAMAP" id="MF_00692">
    <property type="entry name" value="SelO"/>
    <property type="match status" value="1"/>
</dbReference>
<evidence type="ECO:0000256" key="1">
    <source>
        <dbReference type="ARBA" id="ARBA00001946"/>
    </source>
</evidence>
<evidence type="ECO:0000256" key="6">
    <source>
        <dbReference type="ARBA" id="ARBA00022741"/>
    </source>
</evidence>
<evidence type="ECO:0000313" key="11">
    <source>
        <dbReference type="EMBL" id="ODQ78062.1"/>
    </source>
</evidence>
<name>A0A1E3QLV6_9ASCO</name>
<dbReference type="GO" id="GO:0070733">
    <property type="term" value="F:AMPylase activity"/>
    <property type="evidence" value="ECO:0007669"/>
    <property type="project" value="EnsemblFungi"/>
</dbReference>
<dbReference type="PANTHER" id="PTHR32057:SF14">
    <property type="entry name" value="PROTEIN ADENYLYLTRANSFERASE SELO, MITOCHONDRIAL"/>
    <property type="match status" value="1"/>
</dbReference>
<evidence type="ECO:0000256" key="10">
    <source>
        <dbReference type="SAM" id="MobiDB-lite"/>
    </source>
</evidence>
<organism evidence="11 12">
    <name type="scientific">Babjeviella inositovora NRRL Y-12698</name>
    <dbReference type="NCBI Taxonomy" id="984486"/>
    <lineage>
        <taxon>Eukaryota</taxon>
        <taxon>Fungi</taxon>
        <taxon>Dikarya</taxon>
        <taxon>Ascomycota</taxon>
        <taxon>Saccharomycotina</taxon>
        <taxon>Pichiomycetes</taxon>
        <taxon>Serinales incertae sedis</taxon>
        <taxon>Babjeviella</taxon>
    </lineage>
</organism>
<dbReference type="STRING" id="984486.A0A1E3QLV6"/>
<dbReference type="GO" id="GO:0005739">
    <property type="term" value="C:mitochondrion"/>
    <property type="evidence" value="ECO:0007669"/>
    <property type="project" value="EnsemblFungi"/>
</dbReference>
<dbReference type="EMBL" id="KV454437">
    <property type="protein sequence ID" value="ODQ78062.1"/>
    <property type="molecule type" value="Genomic_DNA"/>
</dbReference>
<keyword evidence="12" id="KW-1185">Reference proteome</keyword>
<proteinExistence type="inferred from homology"/>
<comment type="similarity">
    <text evidence="2">Belongs to the SELO family.</text>
</comment>
<comment type="cofactor">
    <cofactor evidence="1">
        <name>Mg(2+)</name>
        <dbReference type="ChEBI" id="CHEBI:18420"/>
    </cofactor>
</comment>
<dbReference type="AlphaFoldDB" id="A0A1E3QLV6"/>
<keyword evidence="7" id="KW-0067">ATP-binding</keyword>
<dbReference type="InterPro" id="IPR003846">
    <property type="entry name" value="SelO"/>
</dbReference>
<keyword evidence="6" id="KW-0547">Nucleotide-binding</keyword>
<dbReference type="Pfam" id="PF02696">
    <property type="entry name" value="SelO"/>
    <property type="match status" value="1"/>
</dbReference>
<feature type="compositionally biased region" description="Polar residues" evidence="10">
    <location>
        <begin position="1"/>
        <end position="18"/>
    </location>
</feature>
<evidence type="ECO:0000256" key="4">
    <source>
        <dbReference type="ARBA" id="ARBA00022695"/>
    </source>
</evidence>
<evidence type="ECO:0000256" key="9">
    <source>
        <dbReference type="ARBA" id="ARBA00031547"/>
    </source>
</evidence>
<evidence type="ECO:0000256" key="7">
    <source>
        <dbReference type="ARBA" id="ARBA00022840"/>
    </source>
</evidence>
<accession>A0A1E3QLV6</accession>
<protein>
    <recommendedName>
        <fullName evidence="9">Selenoprotein O</fullName>
    </recommendedName>
</protein>
<dbReference type="PANTHER" id="PTHR32057">
    <property type="entry name" value="PROTEIN ADENYLYLTRANSFERASE SELO, MITOCHONDRIAL"/>
    <property type="match status" value="1"/>
</dbReference>